<dbReference type="EnsemblMetazoa" id="CLYHEMT011066.1">
    <property type="protein sequence ID" value="CLYHEMP011066.1"/>
    <property type="gene ID" value="CLYHEMG011066"/>
</dbReference>
<name>A0A7M5UK75_9CNID</name>
<dbReference type="AlphaFoldDB" id="A0A7M5UK75"/>
<accession>A0A7M5UK75</accession>
<dbReference type="Proteomes" id="UP000594262">
    <property type="component" value="Unplaced"/>
</dbReference>
<proteinExistence type="predicted"/>
<sequence>MSSRKESSCTNQNTLTTSIAKIGSAVNSPRNRLFQIRQQQTPVSSSSSIYNPPQRRVVNLDTWPNNAGSFDNNNAAMAQMYSSRWGVYDNTTFNIGYNDGGFSKLPPLNMNGIDNNSMDNLDHNQFSPKHTMMNNSPNMSPNNYMQQNMNNNPFTTVQTSNSNTLNDSLFHQNQQQQQNLNTHNNQQQNHQISVTMQNSNFHHTNNQINNTTTNFQTQHSQQPCIDLNTTSFNPQHTIEQQNNTNTLFQQSQQTQHNVDHRQTINSVNNTSNFQQQNIFNQFDQQQTEINSAIPQSLVDIVMEMEEETPEQTFEQMLTDHNKNIQNTCSYGNSPVPETFNDDSMMDISDMNDIFTNIPSIRPPSTWNFDIVEQNNKMNIENFGSSTSQLINELKKENLKAEPAVSINSLSTTSMITEQIHKTFNKLLKTLSRHCKINKI</sequence>
<keyword evidence="2" id="KW-1185">Reference proteome</keyword>
<reference evidence="1" key="1">
    <citation type="submission" date="2021-01" db="UniProtKB">
        <authorList>
            <consortium name="EnsemblMetazoa"/>
        </authorList>
    </citation>
    <scope>IDENTIFICATION</scope>
</reference>
<evidence type="ECO:0000313" key="2">
    <source>
        <dbReference type="Proteomes" id="UP000594262"/>
    </source>
</evidence>
<organism evidence="1 2">
    <name type="scientific">Clytia hemisphaerica</name>
    <dbReference type="NCBI Taxonomy" id="252671"/>
    <lineage>
        <taxon>Eukaryota</taxon>
        <taxon>Metazoa</taxon>
        <taxon>Cnidaria</taxon>
        <taxon>Hydrozoa</taxon>
        <taxon>Hydroidolina</taxon>
        <taxon>Leptothecata</taxon>
        <taxon>Obeliida</taxon>
        <taxon>Clytiidae</taxon>
        <taxon>Clytia</taxon>
    </lineage>
</organism>
<protein>
    <submittedName>
        <fullName evidence="1">Uncharacterized protein</fullName>
    </submittedName>
</protein>
<evidence type="ECO:0000313" key="1">
    <source>
        <dbReference type="EnsemblMetazoa" id="CLYHEMP011066.1"/>
    </source>
</evidence>